<sequence length="50" mass="5637">MKGIVEQQIIPIKELKITLVNAIMDELAKFVGDKEHAEAIKLLVEAYTKL</sequence>
<reference evidence="1 2" key="1">
    <citation type="submission" date="2014-04" db="EMBL/GenBank/DDBJ databases">
        <title>Draft genome sequence of Bacillus azotoformans MEV2011, a (co-) denitrifying strain unable to grow in the presence of oxygen.</title>
        <authorList>
            <person name="Nielsen M."/>
            <person name="Schreiber L."/>
            <person name="Finster K."/>
            <person name="Schramm A."/>
        </authorList>
    </citation>
    <scope>NUCLEOTIDE SEQUENCE [LARGE SCALE GENOMIC DNA]</scope>
    <source>
        <strain evidence="1 2">MEV2011</strain>
    </source>
</reference>
<dbReference type="AlphaFoldDB" id="A0A072NUA6"/>
<gene>
    <name evidence="1" type="ORF">M670_00484</name>
</gene>
<accession>A0A072NUA6</accession>
<dbReference type="PATRIC" id="fig|1348973.3.peg.471"/>
<name>A0A072NUA6_SCHAZ</name>
<dbReference type="Proteomes" id="UP000027936">
    <property type="component" value="Unassembled WGS sequence"/>
</dbReference>
<protein>
    <submittedName>
        <fullName evidence="1">Uncharacterized protein</fullName>
    </submittedName>
</protein>
<evidence type="ECO:0000313" key="1">
    <source>
        <dbReference type="EMBL" id="KEF40458.1"/>
    </source>
</evidence>
<proteinExistence type="predicted"/>
<dbReference type="EMBL" id="JJRY01000001">
    <property type="protein sequence ID" value="KEF40458.1"/>
    <property type="molecule type" value="Genomic_DNA"/>
</dbReference>
<evidence type="ECO:0000313" key="2">
    <source>
        <dbReference type="Proteomes" id="UP000027936"/>
    </source>
</evidence>
<comment type="caution">
    <text evidence="1">The sequence shown here is derived from an EMBL/GenBank/DDBJ whole genome shotgun (WGS) entry which is preliminary data.</text>
</comment>
<organism evidence="1 2">
    <name type="scientific">Schinkia azotoformans MEV2011</name>
    <dbReference type="NCBI Taxonomy" id="1348973"/>
    <lineage>
        <taxon>Bacteria</taxon>
        <taxon>Bacillati</taxon>
        <taxon>Bacillota</taxon>
        <taxon>Bacilli</taxon>
        <taxon>Bacillales</taxon>
        <taxon>Bacillaceae</taxon>
        <taxon>Calidifontibacillus/Schinkia group</taxon>
        <taxon>Schinkia</taxon>
    </lineage>
</organism>